<evidence type="ECO:0000256" key="3">
    <source>
        <dbReference type="ARBA" id="ARBA00022833"/>
    </source>
</evidence>
<evidence type="ECO:0000256" key="6">
    <source>
        <dbReference type="PIRSR" id="PIRSR601765-1"/>
    </source>
</evidence>
<dbReference type="PROSITE" id="PS00705">
    <property type="entry name" value="PROK_CO2_ANHYDRASE_2"/>
    <property type="match status" value="1"/>
</dbReference>
<proteinExistence type="inferred from homology"/>
<dbReference type="RefSeq" id="WP_114206547.1">
    <property type="nucleotide sequence ID" value="NZ_CP030840.1"/>
</dbReference>
<dbReference type="KEGG" id="abas:ACPOL_1693"/>
<comment type="catalytic activity">
    <reaction evidence="5 7">
        <text>hydrogencarbonate + H(+) = CO2 + H2O</text>
        <dbReference type="Rhea" id="RHEA:10748"/>
        <dbReference type="ChEBI" id="CHEBI:15377"/>
        <dbReference type="ChEBI" id="CHEBI:15378"/>
        <dbReference type="ChEBI" id="CHEBI:16526"/>
        <dbReference type="ChEBI" id="CHEBI:17544"/>
        <dbReference type="EC" id="4.2.1.1"/>
    </reaction>
</comment>
<dbReference type="InterPro" id="IPR001765">
    <property type="entry name" value="Carbonic_anhydrase"/>
</dbReference>
<evidence type="ECO:0000313" key="9">
    <source>
        <dbReference type="Proteomes" id="UP000253606"/>
    </source>
</evidence>
<evidence type="ECO:0000256" key="5">
    <source>
        <dbReference type="ARBA" id="ARBA00048348"/>
    </source>
</evidence>
<gene>
    <name evidence="8" type="ORF">ACPOL_1693</name>
</gene>
<comment type="similarity">
    <text evidence="1 7">Belongs to the beta-class carbonic anhydrase family.</text>
</comment>
<dbReference type="InterPro" id="IPR036874">
    <property type="entry name" value="Carbonic_anhydrase_sf"/>
</dbReference>
<dbReference type="GO" id="GO:0015976">
    <property type="term" value="P:carbon utilization"/>
    <property type="evidence" value="ECO:0007669"/>
    <property type="project" value="InterPro"/>
</dbReference>
<dbReference type="Pfam" id="PF00484">
    <property type="entry name" value="Pro_CA"/>
    <property type="match status" value="1"/>
</dbReference>
<dbReference type="GO" id="GO:0071244">
    <property type="term" value="P:cellular response to carbon dioxide"/>
    <property type="evidence" value="ECO:0007669"/>
    <property type="project" value="TreeGrafter"/>
</dbReference>
<dbReference type="SMART" id="SM00947">
    <property type="entry name" value="Pro_CA"/>
    <property type="match status" value="1"/>
</dbReference>
<keyword evidence="4 7" id="KW-0456">Lyase</keyword>
<protein>
    <recommendedName>
        <fullName evidence="7">Carbonic anhydrase</fullName>
        <ecNumber evidence="7">4.2.1.1</ecNumber>
    </recommendedName>
    <alternativeName>
        <fullName evidence="7">Carbonate dehydratase</fullName>
    </alternativeName>
</protein>
<keyword evidence="2 6" id="KW-0479">Metal-binding</keyword>
<dbReference type="SUPFAM" id="SSF53056">
    <property type="entry name" value="beta-carbonic anhydrase, cab"/>
    <property type="match status" value="1"/>
</dbReference>
<feature type="binding site" evidence="6">
    <location>
        <position position="101"/>
    </location>
    <ligand>
        <name>Zn(2+)</name>
        <dbReference type="ChEBI" id="CHEBI:29105"/>
    </ligand>
</feature>
<dbReference type="PANTHER" id="PTHR11002:SF51">
    <property type="entry name" value="CARBONIC ANHYDRASE"/>
    <property type="match status" value="1"/>
</dbReference>
<dbReference type="InterPro" id="IPR015892">
    <property type="entry name" value="Carbonic_anhydrase_CS"/>
</dbReference>
<dbReference type="GO" id="GO:0008270">
    <property type="term" value="F:zinc ion binding"/>
    <property type="evidence" value="ECO:0007669"/>
    <property type="project" value="UniProtKB-UniRule"/>
</dbReference>
<dbReference type="GO" id="GO:0004089">
    <property type="term" value="F:carbonate dehydratase activity"/>
    <property type="evidence" value="ECO:0007669"/>
    <property type="project" value="UniProtKB-UniRule"/>
</dbReference>
<dbReference type="EMBL" id="CP030840">
    <property type="protein sequence ID" value="AXC11037.1"/>
    <property type="molecule type" value="Genomic_DNA"/>
</dbReference>
<organism evidence="8 9">
    <name type="scientific">Acidisarcina polymorpha</name>
    <dbReference type="NCBI Taxonomy" id="2211140"/>
    <lineage>
        <taxon>Bacteria</taxon>
        <taxon>Pseudomonadati</taxon>
        <taxon>Acidobacteriota</taxon>
        <taxon>Terriglobia</taxon>
        <taxon>Terriglobales</taxon>
        <taxon>Acidobacteriaceae</taxon>
        <taxon>Acidisarcina</taxon>
    </lineage>
</organism>
<evidence type="ECO:0000256" key="2">
    <source>
        <dbReference type="ARBA" id="ARBA00022723"/>
    </source>
</evidence>
<comment type="function">
    <text evidence="7">Reversible hydration of carbon dioxide.</text>
</comment>
<dbReference type="EC" id="4.2.1.1" evidence="7"/>
<dbReference type="CDD" id="cd00883">
    <property type="entry name" value="beta_CA_cladeA"/>
    <property type="match status" value="1"/>
</dbReference>
<reference evidence="8 9" key="1">
    <citation type="journal article" date="2018" name="Front. Microbiol.">
        <title>Hydrolytic Capabilities as a Key to Environmental Success: Chitinolytic and Cellulolytic Acidobacteria From Acidic Sub-arctic Soils and Boreal Peatlands.</title>
        <authorList>
            <person name="Belova S.E."/>
            <person name="Ravin N.V."/>
            <person name="Pankratov T.A."/>
            <person name="Rakitin A.L."/>
            <person name="Ivanova A.A."/>
            <person name="Beletsky A.V."/>
            <person name="Mardanov A.V."/>
            <person name="Sinninghe Damste J.S."/>
            <person name="Dedysh S.N."/>
        </authorList>
    </citation>
    <scope>NUCLEOTIDE SEQUENCE [LARGE SCALE GENOMIC DNA]</scope>
    <source>
        <strain evidence="8 9">SBC82</strain>
    </source>
</reference>
<keyword evidence="9" id="KW-1185">Reference proteome</keyword>
<sequence>METYKKLLQANRDWVQSKVTQRQSYFTELSQGQNPEFLWIGCSDSRVPAEDLTGCQPGELFVHRNIGNLVPESDVNALSVLQFAVQHLKVKHVIVCGHYGCGGVKHGMMHHDLGLLDAWIANIRSIYAENAAEFANIADETARWDHLVELNVRRQVKNVIGSAIVYKAWQEERRPVVHGWVCDLKTGFLKELETRYPE</sequence>
<feature type="binding site" evidence="6">
    <location>
        <position position="44"/>
    </location>
    <ligand>
        <name>Zn(2+)</name>
        <dbReference type="ChEBI" id="CHEBI:29105"/>
    </ligand>
</feature>
<dbReference type="GO" id="GO:0005737">
    <property type="term" value="C:cytoplasm"/>
    <property type="evidence" value="ECO:0007669"/>
    <property type="project" value="TreeGrafter"/>
</dbReference>
<feature type="binding site" evidence="6">
    <location>
        <position position="42"/>
    </location>
    <ligand>
        <name>Zn(2+)</name>
        <dbReference type="ChEBI" id="CHEBI:29105"/>
    </ligand>
</feature>
<evidence type="ECO:0000313" key="8">
    <source>
        <dbReference type="EMBL" id="AXC11037.1"/>
    </source>
</evidence>
<dbReference type="OrthoDB" id="9769739at2"/>
<dbReference type="GO" id="GO:0034599">
    <property type="term" value="P:cellular response to oxidative stress"/>
    <property type="evidence" value="ECO:0007669"/>
    <property type="project" value="TreeGrafter"/>
</dbReference>
<evidence type="ECO:0000256" key="1">
    <source>
        <dbReference type="ARBA" id="ARBA00006217"/>
    </source>
</evidence>
<keyword evidence="3 6" id="KW-0862">Zinc</keyword>
<evidence type="ECO:0000256" key="4">
    <source>
        <dbReference type="ARBA" id="ARBA00023239"/>
    </source>
</evidence>
<dbReference type="Proteomes" id="UP000253606">
    <property type="component" value="Chromosome"/>
</dbReference>
<feature type="binding site" evidence="6">
    <location>
        <position position="98"/>
    </location>
    <ligand>
        <name>Zn(2+)</name>
        <dbReference type="ChEBI" id="CHEBI:29105"/>
    </ligand>
</feature>
<dbReference type="AlphaFoldDB" id="A0A2Z5FX12"/>
<dbReference type="FunFam" id="3.40.1050.10:FF:000001">
    <property type="entry name" value="Carbonic anhydrase"/>
    <property type="match status" value="1"/>
</dbReference>
<accession>A0A2Z5FX12</accession>
<dbReference type="PANTHER" id="PTHR11002">
    <property type="entry name" value="CARBONIC ANHYDRASE"/>
    <property type="match status" value="1"/>
</dbReference>
<comment type="cofactor">
    <cofactor evidence="6">
        <name>Zn(2+)</name>
        <dbReference type="ChEBI" id="CHEBI:29105"/>
    </cofactor>
    <text evidence="6">Binds 1 zinc ion per subunit.</text>
</comment>
<name>A0A2Z5FX12_9BACT</name>
<dbReference type="PROSITE" id="PS00704">
    <property type="entry name" value="PROK_CO2_ANHYDRASE_1"/>
    <property type="match status" value="1"/>
</dbReference>
<evidence type="ECO:0000256" key="7">
    <source>
        <dbReference type="RuleBase" id="RU003956"/>
    </source>
</evidence>
<dbReference type="Gene3D" id="3.40.1050.10">
    <property type="entry name" value="Carbonic anhydrase"/>
    <property type="match status" value="1"/>
</dbReference>